<name>A0A409X5J1_PSICY</name>
<dbReference type="AlphaFoldDB" id="A0A409X5J1"/>
<evidence type="ECO:0000256" key="1">
    <source>
        <dbReference type="SAM" id="SignalP"/>
    </source>
</evidence>
<keyword evidence="1" id="KW-0732">Signal</keyword>
<reference evidence="2 3" key="1">
    <citation type="journal article" date="2018" name="Evol. Lett.">
        <title>Horizontal gene cluster transfer increased hallucinogenic mushroom diversity.</title>
        <authorList>
            <person name="Reynolds H.T."/>
            <person name="Vijayakumar V."/>
            <person name="Gluck-Thaler E."/>
            <person name="Korotkin H.B."/>
            <person name="Matheny P.B."/>
            <person name="Slot J.C."/>
        </authorList>
    </citation>
    <scope>NUCLEOTIDE SEQUENCE [LARGE SCALE GENOMIC DNA]</scope>
    <source>
        <strain evidence="2 3">2631</strain>
    </source>
</reference>
<feature type="signal peptide" evidence="1">
    <location>
        <begin position="1"/>
        <end position="20"/>
    </location>
</feature>
<dbReference type="Proteomes" id="UP000283269">
    <property type="component" value="Unassembled WGS sequence"/>
</dbReference>
<sequence>MFKVFVSAATLVTIAIAALAVPQRSGESPGAIPVVALAPGGYNITSLGVNGSEIDMLPPHLFVQHSYRFVLFGCGQEVSPPRRAMEGVNGLSIATSQSVPNHHQLKLEASA</sequence>
<dbReference type="EMBL" id="NHYD01002567">
    <property type="protein sequence ID" value="PPQ86068.1"/>
    <property type="molecule type" value="Genomic_DNA"/>
</dbReference>
<evidence type="ECO:0000313" key="2">
    <source>
        <dbReference type="EMBL" id="PPQ86068.1"/>
    </source>
</evidence>
<evidence type="ECO:0000313" key="3">
    <source>
        <dbReference type="Proteomes" id="UP000283269"/>
    </source>
</evidence>
<dbReference type="InParanoid" id="A0A409X5J1"/>
<organism evidence="2 3">
    <name type="scientific">Psilocybe cyanescens</name>
    <dbReference type="NCBI Taxonomy" id="93625"/>
    <lineage>
        <taxon>Eukaryota</taxon>
        <taxon>Fungi</taxon>
        <taxon>Dikarya</taxon>
        <taxon>Basidiomycota</taxon>
        <taxon>Agaricomycotina</taxon>
        <taxon>Agaricomycetes</taxon>
        <taxon>Agaricomycetidae</taxon>
        <taxon>Agaricales</taxon>
        <taxon>Agaricineae</taxon>
        <taxon>Strophariaceae</taxon>
        <taxon>Psilocybe</taxon>
    </lineage>
</organism>
<comment type="caution">
    <text evidence="2">The sequence shown here is derived from an EMBL/GenBank/DDBJ whole genome shotgun (WGS) entry which is preliminary data.</text>
</comment>
<gene>
    <name evidence="2" type="ORF">CVT25_002248</name>
</gene>
<protein>
    <submittedName>
        <fullName evidence="2">Uncharacterized protein</fullName>
    </submittedName>
</protein>
<proteinExistence type="predicted"/>
<keyword evidence="3" id="KW-1185">Reference proteome</keyword>
<accession>A0A409X5J1</accession>
<feature type="chain" id="PRO_5019104936" evidence="1">
    <location>
        <begin position="21"/>
        <end position="111"/>
    </location>
</feature>